<dbReference type="SMART" id="SM00360">
    <property type="entry name" value="RRM"/>
    <property type="match status" value="1"/>
</dbReference>
<protein>
    <submittedName>
        <fullName evidence="3">RNA-binding protein</fullName>
    </submittedName>
</protein>
<feature type="domain" description="RRM" evidence="2">
    <location>
        <begin position="1"/>
        <end position="79"/>
    </location>
</feature>
<dbReference type="InterPro" id="IPR012677">
    <property type="entry name" value="Nucleotide-bd_a/b_plait_sf"/>
</dbReference>
<dbReference type="HOGENOM" id="CLU_012062_28_8_3"/>
<organism evidence="3 4">
    <name type="scientific">Gloeobacter kilaueensis (strain ATCC BAA-2537 / CCAP 1431/1 / ULC 316 / JS1)</name>
    <dbReference type="NCBI Taxonomy" id="1183438"/>
    <lineage>
        <taxon>Bacteria</taxon>
        <taxon>Bacillati</taxon>
        <taxon>Cyanobacteriota</taxon>
        <taxon>Cyanophyceae</taxon>
        <taxon>Gloeobacterales</taxon>
        <taxon>Gloeobacteraceae</taxon>
        <taxon>Gloeobacter</taxon>
    </lineage>
</organism>
<evidence type="ECO:0000313" key="3">
    <source>
        <dbReference type="EMBL" id="AGY58963.1"/>
    </source>
</evidence>
<dbReference type="KEGG" id="glj:GKIL_2717"/>
<keyword evidence="4" id="KW-1185">Reference proteome</keyword>
<dbReference type="SUPFAM" id="SSF54928">
    <property type="entry name" value="RNA-binding domain, RBD"/>
    <property type="match status" value="1"/>
</dbReference>
<evidence type="ECO:0000313" key="4">
    <source>
        <dbReference type="Proteomes" id="UP000017396"/>
    </source>
</evidence>
<sequence>MTIYVGNLSTSVTEKAIESLFRGYGVLEQLMLPREQETGRAHGYAFVNLNNGEDEEKAVRLLDATEWMGRCLYVVKATPRISIKLRQDNAS</sequence>
<name>U5QJC1_GLOK1</name>
<reference evidence="3 4" key="1">
    <citation type="journal article" date="2013" name="PLoS ONE">
        <title>Cultivation and Complete Genome Sequencing of Gloeobacter kilaueensis sp. nov., from a Lava Cave in Kilauea Caldera, Hawai'i.</title>
        <authorList>
            <person name="Saw J.H."/>
            <person name="Schatz M."/>
            <person name="Brown M.V."/>
            <person name="Kunkel D.D."/>
            <person name="Foster J.S."/>
            <person name="Shick H."/>
            <person name="Christensen S."/>
            <person name="Hou S."/>
            <person name="Wan X."/>
            <person name="Donachie S.P."/>
        </authorList>
    </citation>
    <scope>NUCLEOTIDE SEQUENCE [LARGE SCALE GENOMIC DNA]</scope>
    <source>
        <strain evidence="4">JS</strain>
    </source>
</reference>
<keyword evidence="1" id="KW-0694">RNA-binding</keyword>
<dbReference type="PANTHER" id="PTHR48027">
    <property type="entry name" value="HETEROGENEOUS NUCLEAR RIBONUCLEOPROTEIN 87F-RELATED"/>
    <property type="match status" value="1"/>
</dbReference>
<dbReference type="InterPro" id="IPR052462">
    <property type="entry name" value="SLIRP/GR-RBP-like"/>
</dbReference>
<dbReference type="OrthoDB" id="465979at2"/>
<dbReference type="Proteomes" id="UP000017396">
    <property type="component" value="Chromosome"/>
</dbReference>
<dbReference type="Pfam" id="PF00076">
    <property type="entry name" value="RRM_1"/>
    <property type="match status" value="1"/>
</dbReference>
<accession>U5QJC1</accession>
<dbReference type="STRING" id="1183438.GKIL_2717"/>
<dbReference type="InterPro" id="IPR000504">
    <property type="entry name" value="RRM_dom"/>
</dbReference>
<dbReference type="AlphaFoldDB" id="U5QJC1"/>
<dbReference type="GO" id="GO:0003723">
    <property type="term" value="F:RNA binding"/>
    <property type="evidence" value="ECO:0007669"/>
    <property type="project" value="UniProtKB-KW"/>
</dbReference>
<evidence type="ECO:0000256" key="1">
    <source>
        <dbReference type="ARBA" id="ARBA00022884"/>
    </source>
</evidence>
<dbReference type="InterPro" id="IPR035979">
    <property type="entry name" value="RBD_domain_sf"/>
</dbReference>
<dbReference type="PROSITE" id="PS50102">
    <property type="entry name" value="RRM"/>
    <property type="match status" value="1"/>
</dbReference>
<proteinExistence type="predicted"/>
<evidence type="ECO:0000259" key="2">
    <source>
        <dbReference type="PROSITE" id="PS50102"/>
    </source>
</evidence>
<dbReference type="eggNOG" id="COG0724">
    <property type="taxonomic scope" value="Bacteria"/>
</dbReference>
<dbReference type="Gene3D" id="3.30.70.330">
    <property type="match status" value="1"/>
</dbReference>
<gene>
    <name evidence="3" type="ORF">GKIL_2717</name>
</gene>
<dbReference type="EMBL" id="CP003587">
    <property type="protein sequence ID" value="AGY58963.1"/>
    <property type="molecule type" value="Genomic_DNA"/>
</dbReference>